<evidence type="ECO:0000256" key="3">
    <source>
        <dbReference type="ARBA" id="ARBA00023002"/>
    </source>
</evidence>
<accession>A0A7X5ZGV5</accession>
<evidence type="ECO:0000256" key="1">
    <source>
        <dbReference type="ARBA" id="ARBA00006926"/>
    </source>
</evidence>
<organism evidence="6 7">
    <name type="scientific">Luteibacter anthropi</name>
    <dbReference type="NCBI Taxonomy" id="564369"/>
    <lineage>
        <taxon>Bacteria</taxon>
        <taxon>Pseudomonadati</taxon>
        <taxon>Pseudomonadota</taxon>
        <taxon>Gammaproteobacteria</taxon>
        <taxon>Lysobacterales</taxon>
        <taxon>Rhodanobacteraceae</taxon>
        <taxon>Luteibacter</taxon>
    </lineage>
</organism>
<evidence type="ECO:0000256" key="4">
    <source>
        <dbReference type="PIRSR" id="PIRSR000303-1"/>
    </source>
</evidence>
<dbReference type="Gene3D" id="3.40.30.10">
    <property type="entry name" value="Glutaredoxin"/>
    <property type="match status" value="1"/>
</dbReference>
<dbReference type="CDD" id="cd00340">
    <property type="entry name" value="GSH_Peroxidase"/>
    <property type="match status" value="1"/>
</dbReference>
<comment type="similarity">
    <text evidence="1 5">Belongs to the glutathione peroxidase family.</text>
</comment>
<dbReference type="PANTHER" id="PTHR11592:SF78">
    <property type="entry name" value="GLUTATHIONE PEROXIDASE"/>
    <property type="match status" value="1"/>
</dbReference>
<dbReference type="GO" id="GO:0004601">
    <property type="term" value="F:peroxidase activity"/>
    <property type="evidence" value="ECO:0007669"/>
    <property type="project" value="UniProtKB-KW"/>
</dbReference>
<keyword evidence="3 5" id="KW-0560">Oxidoreductase</keyword>
<proteinExistence type="inferred from homology"/>
<keyword evidence="2 5" id="KW-0575">Peroxidase</keyword>
<evidence type="ECO:0000313" key="6">
    <source>
        <dbReference type="EMBL" id="NII04970.1"/>
    </source>
</evidence>
<dbReference type="PRINTS" id="PR01011">
    <property type="entry name" value="GLUTPROXDASE"/>
</dbReference>
<dbReference type="RefSeq" id="WP_166945735.1">
    <property type="nucleotide sequence ID" value="NZ_JAARLZ010000001.1"/>
</dbReference>
<dbReference type="Proteomes" id="UP000490980">
    <property type="component" value="Unassembled WGS sequence"/>
</dbReference>
<evidence type="ECO:0000256" key="2">
    <source>
        <dbReference type="ARBA" id="ARBA00022559"/>
    </source>
</evidence>
<dbReference type="PANTHER" id="PTHR11592">
    <property type="entry name" value="GLUTATHIONE PEROXIDASE"/>
    <property type="match status" value="1"/>
</dbReference>
<gene>
    <name evidence="6" type="ORF">HBF25_01065</name>
</gene>
<evidence type="ECO:0000256" key="5">
    <source>
        <dbReference type="RuleBase" id="RU000499"/>
    </source>
</evidence>
<dbReference type="InterPro" id="IPR036249">
    <property type="entry name" value="Thioredoxin-like_sf"/>
</dbReference>
<dbReference type="PROSITE" id="PS51355">
    <property type="entry name" value="GLUTATHIONE_PEROXID_3"/>
    <property type="match status" value="1"/>
</dbReference>
<dbReference type="AlphaFoldDB" id="A0A7X5ZGV5"/>
<dbReference type="GO" id="GO:0034599">
    <property type="term" value="P:cellular response to oxidative stress"/>
    <property type="evidence" value="ECO:0007669"/>
    <property type="project" value="TreeGrafter"/>
</dbReference>
<protein>
    <recommendedName>
        <fullName evidence="5">Glutathione peroxidase</fullName>
    </recommendedName>
</protein>
<dbReference type="SUPFAM" id="SSF52833">
    <property type="entry name" value="Thioredoxin-like"/>
    <property type="match status" value="1"/>
</dbReference>
<dbReference type="FunFam" id="3.40.30.10:FF:000010">
    <property type="entry name" value="Glutathione peroxidase"/>
    <property type="match status" value="1"/>
</dbReference>
<keyword evidence="7" id="KW-1185">Reference proteome</keyword>
<feature type="active site" evidence="4">
    <location>
        <position position="36"/>
    </location>
</feature>
<dbReference type="PIRSF" id="PIRSF000303">
    <property type="entry name" value="Glutathion_perox"/>
    <property type="match status" value="1"/>
</dbReference>
<dbReference type="Pfam" id="PF00255">
    <property type="entry name" value="GSHPx"/>
    <property type="match status" value="1"/>
</dbReference>
<dbReference type="EMBL" id="JAARLZ010000001">
    <property type="protein sequence ID" value="NII04970.1"/>
    <property type="molecule type" value="Genomic_DNA"/>
</dbReference>
<name>A0A7X5ZGV5_9GAMM</name>
<dbReference type="InterPro" id="IPR000889">
    <property type="entry name" value="Glutathione_peroxidase"/>
</dbReference>
<comment type="caution">
    <text evidence="6">The sequence shown here is derived from an EMBL/GenBank/DDBJ whole genome shotgun (WGS) entry which is preliminary data.</text>
</comment>
<evidence type="ECO:0000313" key="7">
    <source>
        <dbReference type="Proteomes" id="UP000490980"/>
    </source>
</evidence>
<reference evidence="6 7" key="1">
    <citation type="submission" date="2020-03" db="EMBL/GenBank/DDBJ databases">
        <authorList>
            <person name="Lai Q."/>
        </authorList>
    </citation>
    <scope>NUCLEOTIDE SEQUENCE [LARGE SCALE GENOMIC DNA]</scope>
    <source>
        <strain evidence="6 7">CCUG 25036</strain>
    </source>
</reference>
<sequence length="162" mass="18161">MQSIYEHQLRTIDGDIVSMDTYRGKALLIVNVASRCQFTPQYQGLEAMYQRMRGQDFEILGFPCDQFGNQEPGADAEIKSFCDLTYGVTFPMFSKVEVNGAGTHPLFASLKHAAPGLLGAEDIKWNFTKFLVDRSGRVIKRYAPAFTPDFIERELASAALVH</sequence>